<reference evidence="2" key="1">
    <citation type="journal article" date="2012" name="PLoS Genet.">
        <title>The genomes of the fungal plant pathogens Cladosporium fulvum and Dothistroma septosporum reveal adaptation to different hosts and lifestyles but also signatures of common ancestry.</title>
        <authorList>
            <person name="de Wit P.J.G.M."/>
            <person name="van der Burgt A."/>
            <person name="Oekmen B."/>
            <person name="Stergiopoulos I."/>
            <person name="Abd-Elsalam K.A."/>
            <person name="Aerts A.L."/>
            <person name="Bahkali A.H."/>
            <person name="Beenen H.G."/>
            <person name="Chettri P."/>
            <person name="Cox M.P."/>
            <person name="Datema E."/>
            <person name="de Vries R.P."/>
            <person name="Dhillon B."/>
            <person name="Ganley A.R."/>
            <person name="Griffiths S.A."/>
            <person name="Guo Y."/>
            <person name="Hamelin R.C."/>
            <person name="Henrissat B."/>
            <person name="Kabir M.S."/>
            <person name="Jashni M.K."/>
            <person name="Kema G."/>
            <person name="Klaubauf S."/>
            <person name="Lapidus A."/>
            <person name="Levasseur A."/>
            <person name="Lindquist E."/>
            <person name="Mehrabi R."/>
            <person name="Ohm R.A."/>
            <person name="Owen T.J."/>
            <person name="Salamov A."/>
            <person name="Schwelm A."/>
            <person name="Schijlen E."/>
            <person name="Sun H."/>
            <person name="van den Burg H.A."/>
            <person name="van Ham R.C.H.J."/>
            <person name="Zhang S."/>
            <person name="Goodwin S.B."/>
            <person name="Grigoriev I.V."/>
            <person name="Collemare J."/>
            <person name="Bradshaw R.E."/>
        </authorList>
    </citation>
    <scope>NUCLEOTIDE SEQUENCE [LARGE SCALE GENOMIC DNA]</scope>
    <source>
        <strain evidence="2">NZE10 / CBS 128990</strain>
    </source>
</reference>
<dbReference type="Proteomes" id="UP000016933">
    <property type="component" value="Unassembled WGS sequence"/>
</dbReference>
<gene>
    <name evidence="1" type="ORF">DOTSEDRAFT_73335</name>
</gene>
<sequence>MKLRDLAHRLDYPPPPAMARPLAETSLARISSTERNVGDRACAEELDRCRLEDTPAKLFLRYAKDAPGASARRSDSIRS</sequence>
<evidence type="ECO:0000313" key="2">
    <source>
        <dbReference type="Proteomes" id="UP000016933"/>
    </source>
</evidence>
<organism evidence="1 2">
    <name type="scientific">Dothistroma septosporum (strain NZE10 / CBS 128990)</name>
    <name type="common">Red band needle blight fungus</name>
    <name type="synonym">Mycosphaerella pini</name>
    <dbReference type="NCBI Taxonomy" id="675120"/>
    <lineage>
        <taxon>Eukaryota</taxon>
        <taxon>Fungi</taxon>
        <taxon>Dikarya</taxon>
        <taxon>Ascomycota</taxon>
        <taxon>Pezizomycotina</taxon>
        <taxon>Dothideomycetes</taxon>
        <taxon>Dothideomycetidae</taxon>
        <taxon>Mycosphaerellales</taxon>
        <taxon>Mycosphaerellaceae</taxon>
        <taxon>Dothistroma</taxon>
    </lineage>
</organism>
<protein>
    <submittedName>
        <fullName evidence="1">Uncharacterized protein</fullName>
    </submittedName>
</protein>
<dbReference type="EMBL" id="KB446541">
    <property type="protein sequence ID" value="EME42468.1"/>
    <property type="molecule type" value="Genomic_DNA"/>
</dbReference>
<name>N1PIN0_DOTSN</name>
<keyword evidence="2" id="KW-1185">Reference proteome</keyword>
<dbReference type="HOGENOM" id="CLU_2606002_0_0_1"/>
<accession>N1PIN0</accession>
<proteinExistence type="predicted"/>
<evidence type="ECO:0000313" key="1">
    <source>
        <dbReference type="EMBL" id="EME42468.1"/>
    </source>
</evidence>
<dbReference type="AlphaFoldDB" id="N1PIN0"/>
<reference evidence="1 2" key="2">
    <citation type="journal article" date="2012" name="PLoS Pathog.">
        <title>Diverse lifestyles and strategies of plant pathogenesis encoded in the genomes of eighteen Dothideomycetes fungi.</title>
        <authorList>
            <person name="Ohm R.A."/>
            <person name="Feau N."/>
            <person name="Henrissat B."/>
            <person name="Schoch C.L."/>
            <person name="Horwitz B.A."/>
            <person name="Barry K.W."/>
            <person name="Condon B.J."/>
            <person name="Copeland A.C."/>
            <person name="Dhillon B."/>
            <person name="Glaser F."/>
            <person name="Hesse C.N."/>
            <person name="Kosti I."/>
            <person name="LaButti K."/>
            <person name="Lindquist E.A."/>
            <person name="Lucas S."/>
            <person name="Salamov A.A."/>
            <person name="Bradshaw R.E."/>
            <person name="Ciuffetti L."/>
            <person name="Hamelin R.C."/>
            <person name="Kema G.H.J."/>
            <person name="Lawrence C."/>
            <person name="Scott J.A."/>
            <person name="Spatafora J.W."/>
            <person name="Turgeon B.G."/>
            <person name="de Wit P.J.G.M."/>
            <person name="Zhong S."/>
            <person name="Goodwin S.B."/>
            <person name="Grigoriev I.V."/>
        </authorList>
    </citation>
    <scope>NUCLEOTIDE SEQUENCE [LARGE SCALE GENOMIC DNA]</scope>
    <source>
        <strain evidence="2">NZE10 / CBS 128990</strain>
    </source>
</reference>